<dbReference type="Pfam" id="PF01520">
    <property type="entry name" value="Amidase_3"/>
    <property type="match status" value="1"/>
</dbReference>
<dbReference type="Gene3D" id="3.40.630.40">
    <property type="entry name" value="Zn-dependent exopeptidases"/>
    <property type="match status" value="1"/>
</dbReference>
<dbReference type="GO" id="GO:0008745">
    <property type="term" value="F:N-acetylmuramoyl-L-alanine amidase activity"/>
    <property type="evidence" value="ECO:0007669"/>
    <property type="project" value="UniProtKB-EC"/>
</dbReference>
<dbReference type="GO" id="GO:0030288">
    <property type="term" value="C:outer membrane-bounded periplasmic space"/>
    <property type="evidence" value="ECO:0007669"/>
    <property type="project" value="TreeGrafter"/>
</dbReference>
<organism evidence="4 5">
    <name type="scientific">Brevibacillus fulvus</name>
    <dbReference type="NCBI Taxonomy" id="1125967"/>
    <lineage>
        <taxon>Bacteria</taxon>
        <taxon>Bacillati</taxon>
        <taxon>Bacillota</taxon>
        <taxon>Bacilli</taxon>
        <taxon>Bacillales</taxon>
        <taxon>Paenibacillaceae</taxon>
        <taxon>Brevibacillus</taxon>
    </lineage>
</organism>
<feature type="compositionally biased region" description="Low complexity" evidence="2">
    <location>
        <begin position="203"/>
        <end position="218"/>
    </location>
</feature>
<evidence type="ECO:0000313" key="5">
    <source>
        <dbReference type="Proteomes" id="UP000717624"/>
    </source>
</evidence>
<dbReference type="InterPro" id="IPR002508">
    <property type="entry name" value="MurNAc-LAA_cat"/>
</dbReference>
<dbReference type="SMART" id="SM00646">
    <property type="entry name" value="Ami_3"/>
    <property type="match status" value="1"/>
</dbReference>
<evidence type="ECO:0000313" key="4">
    <source>
        <dbReference type="EMBL" id="MBM7589788.1"/>
    </source>
</evidence>
<feature type="region of interest" description="Disordered" evidence="2">
    <location>
        <begin position="186"/>
        <end position="226"/>
    </location>
</feature>
<sequence length="272" mass="29767">MAPLLIIDPGHGGIDPGGGSNQLFKESQMVLQISLYQYQRFQALNVDVAITRTSDKTLSSSERAQIVRNSGAKYCISNHINAGGGHGAEAIYSIYGSGALPTELLAELETEGMPSRRVYTRTLPNNPTKDYYFMHRETGSVETIILEYGFADNTTDAQKINTDWRDLAEAVVRGFCQFVGHAYQPPGSSGTSPVASPAPTPTPASSTTGSTTAQPASGQEPSSPEWKTQAIDWLYQQGLLTSDDWRDRIDEPLPLWAEAVLLRRLFQKLQNQ</sequence>
<dbReference type="InterPro" id="IPR050695">
    <property type="entry name" value="N-acetylmuramoyl_amidase_3"/>
</dbReference>
<keyword evidence="5" id="KW-1185">Reference proteome</keyword>
<feature type="domain" description="MurNAc-LAA" evidence="3">
    <location>
        <begin position="64"/>
        <end position="176"/>
    </location>
</feature>
<dbReference type="PANTHER" id="PTHR30404">
    <property type="entry name" value="N-ACETYLMURAMOYL-L-ALANINE AMIDASE"/>
    <property type="match status" value="1"/>
</dbReference>
<name>A0A939BRT7_9BACL</name>
<dbReference type="Proteomes" id="UP000717624">
    <property type="component" value="Unassembled WGS sequence"/>
</dbReference>
<dbReference type="AlphaFoldDB" id="A0A939BRT7"/>
<evidence type="ECO:0000256" key="2">
    <source>
        <dbReference type="SAM" id="MobiDB-lite"/>
    </source>
</evidence>
<dbReference type="EC" id="3.5.1.28" evidence="4"/>
<evidence type="ECO:0000256" key="1">
    <source>
        <dbReference type="ARBA" id="ARBA00022801"/>
    </source>
</evidence>
<dbReference type="RefSeq" id="WP_204517505.1">
    <property type="nucleotide sequence ID" value="NZ_BAABIN010000033.1"/>
</dbReference>
<evidence type="ECO:0000259" key="3">
    <source>
        <dbReference type="SMART" id="SM00646"/>
    </source>
</evidence>
<proteinExistence type="predicted"/>
<gene>
    <name evidence="4" type="ORF">JOD01_001388</name>
</gene>
<reference evidence="4" key="1">
    <citation type="submission" date="2021-01" db="EMBL/GenBank/DDBJ databases">
        <title>Genomic Encyclopedia of Type Strains, Phase IV (KMG-IV): sequencing the most valuable type-strain genomes for metagenomic binning, comparative biology and taxonomic classification.</title>
        <authorList>
            <person name="Goeker M."/>
        </authorList>
    </citation>
    <scope>NUCLEOTIDE SEQUENCE</scope>
    <source>
        <strain evidence="4">DSM 25523</strain>
    </source>
</reference>
<dbReference type="SUPFAM" id="SSF53187">
    <property type="entry name" value="Zn-dependent exopeptidases"/>
    <property type="match status" value="1"/>
</dbReference>
<keyword evidence="1 4" id="KW-0378">Hydrolase</keyword>
<feature type="compositionally biased region" description="Low complexity" evidence="2">
    <location>
        <begin position="186"/>
        <end position="195"/>
    </location>
</feature>
<dbReference type="GO" id="GO:0009253">
    <property type="term" value="P:peptidoglycan catabolic process"/>
    <property type="evidence" value="ECO:0007669"/>
    <property type="project" value="InterPro"/>
</dbReference>
<comment type="caution">
    <text evidence="4">The sequence shown here is derived from an EMBL/GenBank/DDBJ whole genome shotgun (WGS) entry which is preliminary data.</text>
</comment>
<protein>
    <submittedName>
        <fullName evidence="4">N-acetylmuramoyl-L-alanine amidase</fullName>
        <ecNumber evidence="4">3.5.1.28</ecNumber>
    </submittedName>
</protein>
<dbReference type="CDD" id="cd02696">
    <property type="entry name" value="MurNAc-LAA"/>
    <property type="match status" value="1"/>
</dbReference>
<dbReference type="EMBL" id="JAFBEB010000003">
    <property type="protein sequence ID" value="MBM7589788.1"/>
    <property type="molecule type" value="Genomic_DNA"/>
</dbReference>
<accession>A0A939BRT7</accession>
<dbReference type="PANTHER" id="PTHR30404:SF0">
    <property type="entry name" value="N-ACETYLMURAMOYL-L-ALANINE AMIDASE AMIC"/>
    <property type="match status" value="1"/>
</dbReference>